<feature type="transmembrane region" description="Helical" evidence="1">
    <location>
        <begin position="88"/>
        <end position="107"/>
    </location>
</feature>
<evidence type="ECO:0000313" key="2">
    <source>
        <dbReference type="EMBL" id="EJW04256.1"/>
    </source>
</evidence>
<dbReference type="HOGENOM" id="CLU_1434423_0_0_1"/>
<dbReference type="VEuPathDB" id="MicrosporidiaDB:EDEG_01470"/>
<dbReference type="Proteomes" id="UP000003163">
    <property type="component" value="Unassembled WGS sequence"/>
</dbReference>
<name>J9D910_EDHAE</name>
<reference evidence="2 3" key="1">
    <citation type="submission" date="2011-08" db="EMBL/GenBank/DDBJ databases">
        <authorList>
            <person name="Liu Z.J."/>
            <person name="Shi F.L."/>
            <person name="Lu J.Q."/>
            <person name="Li M."/>
            <person name="Wang Z.L."/>
        </authorList>
    </citation>
    <scope>NUCLEOTIDE SEQUENCE [LARGE SCALE GENOMIC DNA]</scope>
    <source>
        <strain evidence="2 3">USNM 41457</strain>
    </source>
</reference>
<evidence type="ECO:0000313" key="3">
    <source>
        <dbReference type="Proteomes" id="UP000003163"/>
    </source>
</evidence>
<proteinExistence type="predicted"/>
<dbReference type="AlphaFoldDB" id="J9D910"/>
<dbReference type="InParanoid" id="J9D910"/>
<sequence length="189" mass="22102">MIMIDHFLLGALFSLGIVYDSKHPFMHVISFVSLIYYCLAKFDLKRKEVVSYLLDIHKVLIIVGIVGLESFLAFYFLPFLRCEMLSRIGGIVMIFGIVFAIITLYYTHTKEGPVIMTGPYKYMRVPFYFGIILFILGSCLYMGTYCTLIYFYCHHKKEFMLLNKKEETKIANEDQRYTKYMSTVNLFGI</sequence>
<feature type="transmembrane region" description="Helical" evidence="1">
    <location>
        <begin position="127"/>
        <end position="153"/>
    </location>
</feature>
<keyword evidence="1" id="KW-0472">Membrane</keyword>
<feature type="transmembrane region" description="Helical" evidence="1">
    <location>
        <begin position="56"/>
        <end position="76"/>
    </location>
</feature>
<keyword evidence="1" id="KW-1133">Transmembrane helix</keyword>
<evidence type="ECO:0000256" key="1">
    <source>
        <dbReference type="SAM" id="Phobius"/>
    </source>
</evidence>
<dbReference type="OMA" id="RYNTPCT"/>
<dbReference type="STRING" id="1003232.J9D910"/>
<organism evidence="2 3">
    <name type="scientific">Edhazardia aedis (strain USNM 41457)</name>
    <name type="common">Microsporidian parasite</name>
    <dbReference type="NCBI Taxonomy" id="1003232"/>
    <lineage>
        <taxon>Eukaryota</taxon>
        <taxon>Fungi</taxon>
        <taxon>Fungi incertae sedis</taxon>
        <taxon>Microsporidia</taxon>
        <taxon>Edhazardia</taxon>
    </lineage>
</organism>
<accession>J9D910</accession>
<comment type="caution">
    <text evidence="2">The sequence shown here is derived from an EMBL/GenBank/DDBJ whole genome shotgun (WGS) entry which is preliminary data.</text>
</comment>
<dbReference type="Gene3D" id="1.20.120.1630">
    <property type="match status" value="1"/>
</dbReference>
<reference evidence="3" key="2">
    <citation type="submission" date="2015-07" db="EMBL/GenBank/DDBJ databases">
        <title>Contrasting host-pathogen interactions and genome evolution in two generalist and specialist microsporidian pathogens of mosquitoes.</title>
        <authorList>
            <consortium name="The Broad Institute Genomics Platform"/>
            <consortium name="The Broad Institute Genome Sequencing Center for Infectious Disease"/>
            <person name="Cuomo C.A."/>
            <person name="Sanscrainte N.D."/>
            <person name="Goldberg J.M."/>
            <person name="Heiman D."/>
            <person name="Young S."/>
            <person name="Zeng Q."/>
            <person name="Becnel J.J."/>
            <person name="Birren B.W."/>
        </authorList>
    </citation>
    <scope>NUCLEOTIDE SEQUENCE [LARGE SCALE GENOMIC DNA]</scope>
    <source>
        <strain evidence="3">USNM 41457</strain>
    </source>
</reference>
<keyword evidence="1" id="KW-0812">Transmembrane</keyword>
<dbReference type="EMBL" id="AFBI03000021">
    <property type="protein sequence ID" value="EJW04256.1"/>
    <property type="molecule type" value="Genomic_DNA"/>
</dbReference>
<protein>
    <recommendedName>
        <fullName evidence="4">Protein-S-isoprenylcysteine O-methyltransferase</fullName>
    </recommendedName>
</protein>
<evidence type="ECO:0008006" key="4">
    <source>
        <dbReference type="Google" id="ProtNLM"/>
    </source>
</evidence>
<keyword evidence="3" id="KW-1185">Reference proteome</keyword>
<gene>
    <name evidence="2" type="ORF">EDEG_01470</name>
</gene>